<dbReference type="PANTHER" id="PTHR11014:SF63">
    <property type="entry name" value="METALLOPEPTIDASE, PUTATIVE (AFU_ORTHOLOGUE AFUA_6G09600)-RELATED"/>
    <property type="match status" value="1"/>
</dbReference>
<evidence type="ECO:0000313" key="2">
    <source>
        <dbReference type="Proteomes" id="UP000663844"/>
    </source>
</evidence>
<comment type="caution">
    <text evidence="1">The sequence shown here is derived from an EMBL/GenBank/DDBJ whole genome shotgun (WGS) entry which is preliminary data.</text>
</comment>
<gene>
    <name evidence="1" type="ORF">OXD698_LOCUS48350</name>
</gene>
<reference evidence="1" key="1">
    <citation type="submission" date="2021-02" db="EMBL/GenBank/DDBJ databases">
        <authorList>
            <person name="Nowell W R."/>
        </authorList>
    </citation>
    <scope>NUCLEOTIDE SEQUENCE</scope>
</reference>
<dbReference type="InterPro" id="IPR017439">
    <property type="entry name" value="Amidohydrolase"/>
</dbReference>
<dbReference type="PANTHER" id="PTHR11014">
    <property type="entry name" value="PEPTIDASE M20 FAMILY MEMBER"/>
    <property type="match status" value="1"/>
</dbReference>
<dbReference type="Proteomes" id="UP000663844">
    <property type="component" value="Unassembled WGS sequence"/>
</dbReference>
<feature type="non-terminal residue" evidence="1">
    <location>
        <position position="96"/>
    </location>
</feature>
<protein>
    <recommendedName>
        <fullName evidence="3">Amidohydrolase</fullName>
    </recommendedName>
</protein>
<dbReference type="SUPFAM" id="SSF53187">
    <property type="entry name" value="Zn-dependent exopeptidases"/>
    <property type="match status" value="1"/>
</dbReference>
<accession>A0A820KL70</accession>
<sequence length="96" mass="10500">MNNTLLDKVRDMQAELTLTRQDIHAHPEMGMEEVRTSALVAAKLKQWGVEVTEGVGRFGVVGTLKSLRPGNRAIGLRADMDALQLIEKTGVPYPSA</sequence>
<evidence type="ECO:0008006" key="3">
    <source>
        <dbReference type="Google" id="ProtNLM"/>
    </source>
</evidence>
<dbReference type="EMBL" id="CAJOAZ010020133">
    <property type="protein sequence ID" value="CAF4343184.1"/>
    <property type="molecule type" value="Genomic_DNA"/>
</dbReference>
<dbReference type="Gene3D" id="3.40.630.10">
    <property type="entry name" value="Zn peptidases"/>
    <property type="match status" value="1"/>
</dbReference>
<dbReference type="AlphaFoldDB" id="A0A820KL70"/>
<dbReference type="GO" id="GO:0016787">
    <property type="term" value="F:hydrolase activity"/>
    <property type="evidence" value="ECO:0007669"/>
    <property type="project" value="InterPro"/>
</dbReference>
<name>A0A820KL70_9BILA</name>
<evidence type="ECO:0000313" key="1">
    <source>
        <dbReference type="EMBL" id="CAF4343184.1"/>
    </source>
</evidence>
<proteinExistence type="predicted"/>
<organism evidence="1 2">
    <name type="scientific">Adineta steineri</name>
    <dbReference type="NCBI Taxonomy" id="433720"/>
    <lineage>
        <taxon>Eukaryota</taxon>
        <taxon>Metazoa</taxon>
        <taxon>Spiralia</taxon>
        <taxon>Gnathifera</taxon>
        <taxon>Rotifera</taxon>
        <taxon>Eurotatoria</taxon>
        <taxon>Bdelloidea</taxon>
        <taxon>Adinetida</taxon>
        <taxon>Adinetidae</taxon>
        <taxon>Adineta</taxon>
    </lineage>
</organism>